<dbReference type="AlphaFoldDB" id="A0A7Z0MPI7"/>
<name>A0A7Z0MPI7_9GAMM</name>
<sequence length="53" mass="5832">MPFWILPAHDGLLKLGVIVIVAPEFLPVTALIERAANAKKTHLLLIEPTPLYS</sequence>
<evidence type="ECO:0000313" key="2">
    <source>
        <dbReference type="EMBL" id="NYT47165.1"/>
    </source>
</evidence>
<gene>
    <name evidence="2" type="ORF">H0A75_05845</name>
</gene>
<reference evidence="2 3" key="1">
    <citation type="submission" date="2020-05" db="EMBL/GenBank/DDBJ databases">
        <title>Horizontal transmission and recombination maintain forever young bacterial symbiont genomes.</title>
        <authorList>
            <person name="Russell S.L."/>
            <person name="Pepper-Tunick E."/>
            <person name="Svedberg J."/>
            <person name="Byrne A."/>
            <person name="Ruelas Castillo J."/>
            <person name="Vollmers C."/>
            <person name="Beinart R.A."/>
            <person name="Corbett-Detig R."/>
        </authorList>
    </citation>
    <scope>NUCLEOTIDE SEQUENCE [LARGE SCALE GENOMIC DNA]</scope>
    <source>
        <strain evidence="2">4727-3</strain>
    </source>
</reference>
<evidence type="ECO:0000256" key="1">
    <source>
        <dbReference type="SAM" id="Phobius"/>
    </source>
</evidence>
<keyword evidence="1" id="KW-0472">Membrane</keyword>
<organism evidence="2 3">
    <name type="scientific">Candidatus Methanofishera endochildressiae</name>
    <dbReference type="NCBI Taxonomy" id="2738884"/>
    <lineage>
        <taxon>Bacteria</taxon>
        <taxon>Pseudomonadati</taxon>
        <taxon>Pseudomonadota</taxon>
        <taxon>Gammaproteobacteria</taxon>
        <taxon>Candidatus Methanofishera</taxon>
    </lineage>
</organism>
<protein>
    <submittedName>
        <fullName evidence="2">Uncharacterized protein</fullName>
    </submittedName>
</protein>
<dbReference type="Proteomes" id="UP000537890">
    <property type="component" value="Unassembled WGS sequence"/>
</dbReference>
<proteinExistence type="predicted"/>
<feature type="transmembrane region" description="Helical" evidence="1">
    <location>
        <begin position="12"/>
        <end position="32"/>
    </location>
</feature>
<keyword evidence="1" id="KW-1133">Transmembrane helix</keyword>
<evidence type="ECO:0000313" key="3">
    <source>
        <dbReference type="Proteomes" id="UP000537890"/>
    </source>
</evidence>
<accession>A0A7Z0MPI7</accession>
<comment type="caution">
    <text evidence="2">The sequence shown here is derived from an EMBL/GenBank/DDBJ whole genome shotgun (WGS) entry which is preliminary data.</text>
</comment>
<dbReference type="EMBL" id="JACCHS010000097">
    <property type="protein sequence ID" value="NYT47165.1"/>
    <property type="molecule type" value="Genomic_DNA"/>
</dbReference>
<keyword evidence="1" id="KW-0812">Transmembrane</keyword>